<organism evidence="2 3">
    <name type="scientific">Suillus subaureus</name>
    <dbReference type="NCBI Taxonomy" id="48587"/>
    <lineage>
        <taxon>Eukaryota</taxon>
        <taxon>Fungi</taxon>
        <taxon>Dikarya</taxon>
        <taxon>Basidiomycota</taxon>
        <taxon>Agaricomycotina</taxon>
        <taxon>Agaricomycetes</taxon>
        <taxon>Agaricomycetidae</taxon>
        <taxon>Boletales</taxon>
        <taxon>Suillineae</taxon>
        <taxon>Suillaceae</taxon>
        <taxon>Suillus</taxon>
    </lineage>
</organism>
<dbReference type="AlphaFoldDB" id="A0A9P7ECF6"/>
<name>A0A9P7ECF6_9AGAM</name>
<feature type="region of interest" description="Disordered" evidence="1">
    <location>
        <begin position="264"/>
        <end position="335"/>
    </location>
</feature>
<sequence length="335" mass="37215">MDTIYSVIEDCHNSINALSPSLETIQDYIHTLSLQLTTQPDPPPPTLPRTTCFSDIVTAHVPGMEAHLYTSRGSPQNTQVYTHNTQTAQNPPSYTPLQIPLVDEALARSATHARQILLDPIPGNPMFPPGISHDDAIHKIRLTIKTALTPNDHNENIIALLQLCNGGLIMELDSEETVLRLQDSTTRKKLIQALEFSVTFKDRTYTLVAQFIPINLLIEQPSLLHLVEGKNRLDDNLLASMRWIKPLHKRPPSQTMAFALLQESTNDNNDNKNNNNNENELNTRRDPPSTPSTSSSASPTATPAMPYMPLRFPMPTPTPSPPPTMEPPTISMAYV</sequence>
<keyword evidence="3" id="KW-1185">Reference proteome</keyword>
<accession>A0A9P7ECF6</accession>
<proteinExistence type="predicted"/>
<dbReference type="OrthoDB" id="2800503at2759"/>
<evidence type="ECO:0000313" key="3">
    <source>
        <dbReference type="Proteomes" id="UP000807769"/>
    </source>
</evidence>
<comment type="caution">
    <text evidence="2">The sequence shown here is derived from an EMBL/GenBank/DDBJ whole genome shotgun (WGS) entry which is preliminary data.</text>
</comment>
<feature type="compositionally biased region" description="Low complexity" evidence="1">
    <location>
        <begin position="266"/>
        <end position="280"/>
    </location>
</feature>
<evidence type="ECO:0000256" key="1">
    <source>
        <dbReference type="SAM" id="MobiDB-lite"/>
    </source>
</evidence>
<gene>
    <name evidence="2" type="ORF">BJ212DRAFT_1480392</name>
</gene>
<dbReference type="Proteomes" id="UP000807769">
    <property type="component" value="Unassembled WGS sequence"/>
</dbReference>
<feature type="compositionally biased region" description="Low complexity" evidence="1">
    <location>
        <begin position="291"/>
        <end position="304"/>
    </location>
</feature>
<protein>
    <submittedName>
        <fullName evidence="2">Uncharacterized protein</fullName>
    </submittedName>
</protein>
<evidence type="ECO:0000313" key="2">
    <source>
        <dbReference type="EMBL" id="KAG1817163.1"/>
    </source>
</evidence>
<dbReference type="EMBL" id="JABBWG010000014">
    <property type="protein sequence ID" value="KAG1817163.1"/>
    <property type="molecule type" value="Genomic_DNA"/>
</dbReference>
<feature type="compositionally biased region" description="Pro residues" evidence="1">
    <location>
        <begin position="312"/>
        <end position="326"/>
    </location>
</feature>
<dbReference type="GeneID" id="64634092"/>
<dbReference type="RefSeq" id="XP_041193582.1">
    <property type="nucleotide sequence ID" value="XM_041340076.1"/>
</dbReference>
<reference evidence="2" key="1">
    <citation type="journal article" date="2020" name="New Phytol.">
        <title>Comparative genomics reveals dynamic genome evolution in host specialist ectomycorrhizal fungi.</title>
        <authorList>
            <person name="Lofgren L.A."/>
            <person name="Nguyen N.H."/>
            <person name="Vilgalys R."/>
            <person name="Ruytinx J."/>
            <person name="Liao H.L."/>
            <person name="Branco S."/>
            <person name="Kuo A."/>
            <person name="LaButti K."/>
            <person name="Lipzen A."/>
            <person name="Andreopoulos W."/>
            <person name="Pangilinan J."/>
            <person name="Riley R."/>
            <person name="Hundley H."/>
            <person name="Na H."/>
            <person name="Barry K."/>
            <person name="Grigoriev I.V."/>
            <person name="Stajich J.E."/>
            <person name="Kennedy P.G."/>
        </authorList>
    </citation>
    <scope>NUCLEOTIDE SEQUENCE</scope>
    <source>
        <strain evidence="2">MN1</strain>
    </source>
</reference>